<dbReference type="PANTHER" id="PTHR42961:SF2">
    <property type="entry name" value="IRON-SULFUR PROTEIN NUBPL"/>
    <property type="match status" value="1"/>
</dbReference>
<evidence type="ECO:0000256" key="4">
    <source>
        <dbReference type="ARBA" id="ARBA00022741"/>
    </source>
</evidence>
<evidence type="ECO:0000256" key="8">
    <source>
        <dbReference type="HAMAP-Rule" id="MF_02040"/>
    </source>
</evidence>
<comment type="function">
    <text evidence="8">Binds and transfers iron-sulfur (Fe-S) clusters to target apoproteins. Can hydrolyze ATP.</text>
</comment>
<dbReference type="GO" id="GO:0140663">
    <property type="term" value="F:ATP-dependent FeS chaperone activity"/>
    <property type="evidence" value="ECO:0007669"/>
    <property type="project" value="InterPro"/>
</dbReference>
<feature type="domain" description="MIP18 family-like" evidence="9">
    <location>
        <begin position="7"/>
        <end position="74"/>
    </location>
</feature>
<dbReference type="InterPro" id="IPR019591">
    <property type="entry name" value="Mrp/NBP35_ATP-bd"/>
</dbReference>
<comment type="similarity">
    <text evidence="8">Belongs to the Mrp/NBP35 ATP-binding proteins family.</text>
</comment>
<keyword evidence="7 8" id="KW-0411">Iron-sulfur</keyword>
<feature type="binding site" evidence="8">
    <location>
        <begin position="103"/>
        <end position="110"/>
    </location>
    <ligand>
        <name>ATP</name>
        <dbReference type="ChEBI" id="CHEBI:30616"/>
    </ligand>
</feature>
<comment type="subunit">
    <text evidence="8">Homodimer.</text>
</comment>
<sequence>MAIDNNKIVTALSTVKDPITGQDIISRRMISDLKIHDNQVQFHLATAELPEAQKSSLNFACIEAIQSVYPDADVHIHMQRGEKVSAKQGPLPHVKNIIAVASGKGGVGKSTISVNLALGLQKLGFKTGLLDADLYGPSAPTMLGLQGEKPKIQVVHGEHKIVPLEAFGMPVMSIGFVVEPEQAVILRGPRLAGIIKQFIGDTLWPALDYLIIDLPPGTGDIQLTLVQTVPLTGAIIVTTPQELSVVDAVKAMNMFLLESLNVPILGVVENMSWFTPAELPDNKYLIFGSGGGEKLAALGHTKLLAQIPLVQSVREYGDTGKPAVLQTESGDLQARFLSLAKALHEQTTLRNEQIAPTKMVEMKA</sequence>
<dbReference type="FunFam" id="3.40.50.300:FF:001119">
    <property type="entry name" value="Iron-sulfur cluster carrier protein"/>
    <property type="match status" value="1"/>
</dbReference>
<dbReference type="PROSITE" id="PS01215">
    <property type="entry name" value="MRP"/>
    <property type="match status" value="1"/>
</dbReference>
<keyword evidence="4 8" id="KW-0547">Nucleotide-binding</keyword>
<dbReference type="Proteomes" id="UP000808337">
    <property type="component" value="Unassembled WGS sequence"/>
</dbReference>
<evidence type="ECO:0000256" key="1">
    <source>
        <dbReference type="ARBA" id="ARBA00007352"/>
    </source>
</evidence>
<dbReference type="Gene3D" id="3.40.50.300">
    <property type="entry name" value="P-loop containing nucleotide triphosphate hydrolases"/>
    <property type="match status" value="1"/>
</dbReference>
<gene>
    <name evidence="10" type="ORF">IPP15_02615</name>
</gene>
<evidence type="ECO:0000256" key="2">
    <source>
        <dbReference type="ARBA" id="ARBA00008205"/>
    </source>
</evidence>
<dbReference type="Gene3D" id="3.30.300.130">
    <property type="entry name" value="Fe-S cluster assembly (FSCA)"/>
    <property type="match status" value="1"/>
</dbReference>
<comment type="similarity">
    <text evidence="2">In the C-terminal section; belongs to the Mrp/NBP35 ATP-binding proteins family.</text>
</comment>
<dbReference type="GO" id="GO:0016226">
    <property type="term" value="P:iron-sulfur cluster assembly"/>
    <property type="evidence" value="ECO:0007669"/>
    <property type="project" value="InterPro"/>
</dbReference>
<dbReference type="InterPro" id="IPR002744">
    <property type="entry name" value="MIP18-like"/>
</dbReference>
<dbReference type="Pfam" id="PF10609">
    <property type="entry name" value="ParA"/>
    <property type="match status" value="1"/>
</dbReference>
<accession>A0A9D7XNT3</accession>
<evidence type="ECO:0000256" key="7">
    <source>
        <dbReference type="ARBA" id="ARBA00023014"/>
    </source>
</evidence>
<dbReference type="AlphaFoldDB" id="A0A9D7XNT3"/>
<evidence type="ECO:0000256" key="6">
    <source>
        <dbReference type="ARBA" id="ARBA00023004"/>
    </source>
</evidence>
<dbReference type="HAMAP" id="MF_02040">
    <property type="entry name" value="Mrp_NBP35"/>
    <property type="match status" value="1"/>
</dbReference>
<proteinExistence type="inferred from homology"/>
<organism evidence="10 11">
    <name type="scientific">Candidatus Opimibacter skivensis</name>
    <dbReference type="NCBI Taxonomy" id="2982028"/>
    <lineage>
        <taxon>Bacteria</taxon>
        <taxon>Pseudomonadati</taxon>
        <taxon>Bacteroidota</taxon>
        <taxon>Saprospiria</taxon>
        <taxon>Saprospirales</taxon>
        <taxon>Saprospiraceae</taxon>
        <taxon>Candidatus Opimibacter</taxon>
    </lineage>
</organism>
<protein>
    <recommendedName>
        <fullName evidence="8">Iron-sulfur cluster carrier protein</fullName>
    </recommendedName>
</protein>
<reference evidence="10 11" key="1">
    <citation type="submission" date="2020-10" db="EMBL/GenBank/DDBJ databases">
        <title>Connecting structure to function with the recovery of over 1000 high-quality activated sludge metagenome-assembled genomes encoding full-length rRNA genes using long-read sequencing.</title>
        <authorList>
            <person name="Singleton C.M."/>
            <person name="Petriglieri F."/>
            <person name="Kristensen J.M."/>
            <person name="Kirkegaard R.H."/>
            <person name="Michaelsen T.Y."/>
            <person name="Andersen M.H."/>
            <person name="Karst S.M."/>
            <person name="Dueholm M.S."/>
            <person name="Nielsen P.H."/>
            <person name="Albertsen M."/>
        </authorList>
    </citation>
    <scope>NUCLEOTIDE SEQUENCE [LARGE SCALE GENOMIC DNA]</scope>
    <source>
        <strain evidence="10">Ribe_18-Q3-R11-54_MAXAC.273</strain>
    </source>
</reference>
<dbReference type="GO" id="GO:0051539">
    <property type="term" value="F:4 iron, 4 sulfur cluster binding"/>
    <property type="evidence" value="ECO:0007669"/>
    <property type="project" value="TreeGrafter"/>
</dbReference>
<evidence type="ECO:0000313" key="11">
    <source>
        <dbReference type="Proteomes" id="UP000808337"/>
    </source>
</evidence>
<dbReference type="InterPro" id="IPR027417">
    <property type="entry name" value="P-loop_NTPase"/>
</dbReference>
<dbReference type="Pfam" id="PF01883">
    <property type="entry name" value="FeS_assembly_P"/>
    <property type="match status" value="1"/>
</dbReference>
<keyword evidence="5 8" id="KW-0067">ATP-binding</keyword>
<evidence type="ECO:0000256" key="5">
    <source>
        <dbReference type="ARBA" id="ARBA00022840"/>
    </source>
</evidence>
<comment type="similarity">
    <text evidence="1">In the N-terminal section; belongs to the MIP18 family.</text>
</comment>
<evidence type="ECO:0000256" key="3">
    <source>
        <dbReference type="ARBA" id="ARBA00022723"/>
    </source>
</evidence>
<dbReference type="SUPFAM" id="SSF117916">
    <property type="entry name" value="Fe-S cluster assembly (FSCA) domain-like"/>
    <property type="match status" value="1"/>
</dbReference>
<dbReference type="InterPro" id="IPR000808">
    <property type="entry name" value="Mrp-like_CS"/>
</dbReference>
<dbReference type="PANTHER" id="PTHR42961">
    <property type="entry name" value="IRON-SULFUR PROTEIN NUBPL"/>
    <property type="match status" value="1"/>
</dbReference>
<dbReference type="GO" id="GO:0005524">
    <property type="term" value="F:ATP binding"/>
    <property type="evidence" value="ECO:0007669"/>
    <property type="project" value="UniProtKB-UniRule"/>
</dbReference>
<dbReference type="EMBL" id="JADKGY010000001">
    <property type="protein sequence ID" value="MBK9981311.1"/>
    <property type="molecule type" value="Genomic_DNA"/>
</dbReference>
<dbReference type="GO" id="GO:0016887">
    <property type="term" value="F:ATP hydrolysis activity"/>
    <property type="evidence" value="ECO:0007669"/>
    <property type="project" value="UniProtKB-UniRule"/>
</dbReference>
<dbReference type="SUPFAM" id="SSF52540">
    <property type="entry name" value="P-loop containing nucleoside triphosphate hydrolases"/>
    <property type="match status" value="1"/>
</dbReference>
<keyword evidence="8" id="KW-0378">Hydrolase</keyword>
<dbReference type="InterPro" id="IPR034904">
    <property type="entry name" value="FSCA_dom_sf"/>
</dbReference>
<keyword evidence="3 8" id="KW-0479">Metal-binding</keyword>
<dbReference type="CDD" id="cd02037">
    <property type="entry name" value="Mrp_NBP35"/>
    <property type="match status" value="1"/>
</dbReference>
<keyword evidence="6 8" id="KW-0408">Iron</keyword>
<comment type="caution">
    <text evidence="10">The sequence shown here is derived from an EMBL/GenBank/DDBJ whole genome shotgun (WGS) entry which is preliminary data.</text>
</comment>
<dbReference type="InterPro" id="IPR033756">
    <property type="entry name" value="YlxH/NBP35"/>
</dbReference>
<name>A0A9D7XNT3_9BACT</name>
<dbReference type="InterPro" id="IPR044304">
    <property type="entry name" value="NUBPL-like"/>
</dbReference>
<dbReference type="GO" id="GO:0046872">
    <property type="term" value="F:metal ion binding"/>
    <property type="evidence" value="ECO:0007669"/>
    <property type="project" value="UniProtKB-KW"/>
</dbReference>
<evidence type="ECO:0000259" key="9">
    <source>
        <dbReference type="Pfam" id="PF01883"/>
    </source>
</evidence>
<evidence type="ECO:0000313" key="10">
    <source>
        <dbReference type="EMBL" id="MBK9981311.1"/>
    </source>
</evidence>